<comment type="caution">
    <text evidence="3">The sequence shown here is derived from an EMBL/GenBank/DDBJ whole genome shotgun (WGS) entry which is preliminary data.</text>
</comment>
<dbReference type="Proteomes" id="UP000807785">
    <property type="component" value="Unassembled WGS sequence"/>
</dbReference>
<dbReference type="SUPFAM" id="SSF56317">
    <property type="entry name" value="Carbon-nitrogen hydrolase"/>
    <property type="match status" value="1"/>
</dbReference>
<feature type="domain" description="CN hydrolase" evidence="2">
    <location>
        <begin position="6"/>
        <end position="250"/>
    </location>
</feature>
<dbReference type="PANTHER" id="PTHR23088:SF27">
    <property type="entry name" value="DEAMINATED GLUTATHIONE AMIDASE"/>
    <property type="match status" value="1"/>
</dbReference>
<dbReference type="PROSITE" id="PS50263">
    <property type="entry name" value="CN_HYDROLASE"/>
    <property type="match status" value="1"/>
</dbReference>
<evidence type="ECO:0000313" key="3">
    <source>
        <dbReference type="EMBL" id="MBK6973805.1"/>
    </source>
</evidence>
<evidence type="ECO:0000259" key="2">
    <source>
        <dbReference type="PROSITE" id="PS50263"/>
    </source>
</evidence>
<gene>
    <name evidence="3" type="ORF">IPH26_12950</name>
</gene>
<sequence length="270" mass="29524">MNSGLFRIAAVQMVSGPDVAENLASADGLIGQAAAQGAKLVVLPEYFPVIGDEQAKLRLRERDGDGPIQDFLSDAARRHGVWLVGGTLPLFASVDDKVRNSSQVFDPQGRRVARYDKIHLFGFEQGTERYNESLTIEPGADVVVFEAPFGKVGLSVCYDLRFPELYRAMGELALIVVPAAFTEPTGEAHWELLLRARAVENQCYVLAAAQGGEHPSGRRTWGDSMIVDPWGRVVARLAKGPGVVVADMDLDSMTDIRGRLPALRHRTIHF</sequence>
<dbReference type="GO" id="GO:0016811">
    <property type="term" value="F:hydrolase activity, acting on carbon-nitrogen (but not peptide) bonds, in linear amides"/>
    <property type="evidence" value="ECO:0007669"/>
    <property type="project" value="InterPro"/>
</dbReference>
<reference evidence="3" key="1">
    <citation type="submission" date="2020-10" db="EMBL/GenBank/DDBJ databases">
        <title>Connecting structure to function with the recovery of over 1000 high-quality activated sludge metagenome-assembled genomes encoding full-length rRNA genes using long-read sequencing.</title>
        <authorList>
            <person name="Singleton C.M."/>
            <person name="Petriglieri F."/>
            <person name="Kristensen J.M."/>
            <person name="Kirkegaard R.H."/>
            <person name="Michaelsen T.Y."/>
            <person name="Andersen M.H."/>
            <person name="Karst S.M."/>
            <person name="Dueholm M.S."/>
            <person name="Nielsen P.H."/>
            <person name="Albertsen M."/>
        </authorList>
    </citation>
    <scope>NUCLEOTIDE SEQUENCE</scope>
    <source>
        <strain evidence="3">Bjer_18-Q3-R1-45_BAT3C.347</strain>
    </source>
</reference>
<evidence type="ECO:0000256" key="1">
    <source>
        <dbReference type="ARBA" id="ARBA00022801"/>
    </source>
</evidence>
<dbReference type="InterPro" id="IPR036526">
    <property type="entry name" value="C-N_Hydrolase_sf"/>
</dbReference>
<dbReference type="Gene3D" id="3.60.110.10">
    <property type="entry name" value="Carbon-nitrogen hydrolase"/>
    <property type="match status" value="1"/>
</dbReference>
<name>A0A9D7E6J4_9PROT</name>
<dbReference type="Pfam" id="PF00795">
    <property type="entry name" value="CN_hydrolase"/>
    <property type="match status" value="1"/>
</dbReference>
<accession>A0A9D7E6J4</accession>
<dbReference type="InterPro" id="IPR045254">
    <property type="entry name" value="Nit1/2_C-N_Hydrolase"/>
</dbReference>
<keyword evidence="1 3" id="KW-0378">Hydrolase</keyword>
<dbReference type="PANTHER" id="PTHR23088">
    <property type="entry name" value="NITRILASE-RELATED"/>
    <property type="match status" value="1"/>
</dbReference>
<organism evidence="3 4">
    <name type="scientific">Candidatus Methylophosphatis roskildensis</name>
    <dbReference type="NCBI Taxonomy" id="2899263"/>
    <lineage>
        <taxon>Bacteria</taxon>
        <taxon>Pseudomonadati</taxon>
        <taxon>Pseudomonadota</taxon>
        <taxon>Betaproteobacteria</taxon>
        <taxon>Nitrosomonadales</taxon>
        <taxon>Sterolibacteriaceae</taxon>
        <taxon>Candidatus Methylophosphatis</taxon>
    </lineage>
</organism>
<dbReference type="InterPro" id="IPR003010">
    <property type="entry name" value="C-N_Hydrolase"/>
</dbReference>
<evidence type="ECO:0000313" key="4">
    <source>
        <dbReference type="Proteomes" id="UP000807785"/>
    </source>
</evidence>
<proteinExistence type="predicted"/>
<protein>
    <submittedName>
        <fullName evidence="3">Carbon-nitrogen hydrolase family protein</fullName>
    </submittedName>
</protein>
<dbReference type="EMBL" id="JADJEV010000003">
    <property type="protein sequence ID" value="MBK6973805.1"/>
    <property type="molecule type" value="Genomic_DNA"/>
</dbReference>
<dbReference type="AlphaFoldDB" id="A0A9D7E6J4"/>
<dbReference type="CDD" id="cd07572">
    <property type="entry name" value="nit"/>
    <property type="match status" value="1"/>
</dbReference>